<dbReference type="OrthoDB" id="9804819at2"/>
<evidence type="ECO:0000256" key="2">
    <source>
        <dbReference type="ARBA" id="ARBA00022448"/>
    </source>
</evidence>
<gene>
    <name evidence="6" type="ORF">ET33_31185</name>
</gene>
<dbReference type="InterPro" id="IPR003593">
    <property type="entry name" value="AAA+_ATPase"/>
</dbReference>
<dbReference type="AlphaFoldDB" id="A0A081P6L4"/>
<dbReference type="PROSITE" id="PS50893">
    <property type="entry name" value="ABC_TRANSPORTER_2"/>
    <property type="match status" value="1"/>
</dbReference>
<dbReference type="InterPro" id="IPR027417">
    <property type="entry name" value="P-loop_NTPase"/>
</dbReference>
<proteinExistence type="inferred from homology"/>
<dbReference type="Pfam" id="PF00005">
    <property type="entry name" value="ABC_tran"/>
    <property type="match status" value="1"/>
</dbReference>
<dbReference type="InterPro" id="IPR017871">
    <property type="entry name" value="ABC_transporter-like_CS"/>
</dbReference>
<evidence type="ECO:0000256" key="1">
    <source>
        <dbReference type="ARBA" id="ARBA00005417"/>
    </source>
</evidence>
<dbReference type="EMBL" id="JNVM01000006">
    <property type="protein sequence ID" value="KEQ26337.1"/>
    <property type="molecule type" value="Genomic_DNA"/>
</dbReference>
<evidence type="ECO:0000259" key="5">
    <source>
        <dbReference type="PROSITE" id="PS50893"/>
    </source>
</evidence>
<dbReference type="Gene3D" id="3.40.50.300">
    <property type="entry name" value="P-loop containing nucleotide triphosphate hydrolases"/>
    <property type="match status" value="1"/>
</dbReference>
<dbReference type="CDD" id="cd03268">
    <property type="entry name" value="ABC_BcrA_bacitracin_resist"/>
    <property type="match status" value="1"/>
</dbReference>
<keyword evidence="4 6" id="KW-0067">ATP-binding</keyword>
<dbReference type="GO" id="GO:0005524">
    <property type="term" value="F:ATP binding"/>
    <property type="evidence" value="ECO:0007669"/>
    <property type="project" value="UniProtKB-KW"/>
</dbReference>
<dbReference type="SUPFAM" id="SSF52540">
    <property type="entry name" value="P-loop containing nucleoside triphosphate hydrolases"/>
    <property type="match status" value="1"/>
</dbReference>
<dbReference type="Proteomes" id="UP000028123">
    <property type="component" value="Unassembled WGS sequence"/>
</dbReference>
<organism evidence="6 7">
    <name type="scientific">Paenibacillus tyrfis</name>
    <dbReference type="NCBI Taxonomy" id="1501230"/>
    <lineage>
        <taxon>Bacteria</taxon>
        <taxon>Bacillati</taxon>
        <taxon>Bacillota</taxon>
        <taxon>Bacilli</taxon>
        <taxon>Bacillales</taxon>
        <taxon>Paenibacillaceae</taxon>
        <taxon>Paenibacillus</taxon>
    </lineage>
</organism>
<comment type="similarity">
    <text evidence="1">Belongs to the ABC transporter superfamily.</text>
</comment>
<evidence type="ECO:0000313" key="7">
    <source>
        <dbReference type="Proteomes" id="UP000028123"/>
    </source>
</evidence>
<feature type="domain" description="ABC transporter" evidence="5">
    <location>
        <begin position="12"/>
        <end position="239"/>
    </location>
</feature>
<dbReference type="GO" id="GO:0016887">
    <property type="term" value="F:ATP hydrolysis activity"/>
    <property type="evidence" value="ECO:0007669"/>
    <property type="project" value="InterPro"/>
</dbReference>
<dbReference type="PANTHER" id="PTHR43335">
    <property type="entry name" value="ABC TRANSPORTER, ATP-BINDING PROTEIN"/>
    <property type="match status" value="1"/>
</dbReference>
<evidence type="ECO:0000256" key="3">
    <source>
        <dbReference type="ARBA" id="ARBA00022741"/>
    </source>
</evidence>
<accession>A0A081P6L4</accession>
<evidence type="ECO:0000313" key="6">
    <source>
        <dbReference type="EMBL" id="KEQ26337.1"/>
    </source>
</evidence>
<sequence>MEAEVIEVESIITTHNLSKHYRSRKAVDKVDLDIRKGDIYGFLGPNGAGKTTTIRMLLGLIRPTEGTIHIFGKDLRKEQRAILHKVGSLVEYPSYYGHLTAYENLETIRRILDVPKSRIDEVLAIVRLTKEAKRPVKGFSLGMKQRLGIASALLGRPELLILDEPTNGLDPTGILEIRELIKAMPKEHGITVLVSSHLLSEIELMATRVGIIQQGAMMFEDTIDRLRERAQSSIRIALSNPESAQRTVALTGCHAELRDSSLLIEHLSDDTLAEIVVLLVQSGHSIYRVEEVKKSLENIFLEMVGEGTSL</sequence>
<comment type="caution">
    <text evidence="6">The sequence shown here is derived from an EMBL/GenBank/DDBJ whole genome shotgun (WGS) entry which is preliminary data.</text>
</comment>
<evidence type="ECO:0000256" key="4">
    <source>
        <dbReference type="ARBA" id="ARBA00022840"/>
    </source>
</evidence>
<keyword evidence="3" id="KW-0547">Nucleotide-binding</keyword>
<name>A0A081P6L4_9BACL</name>
<reference evidence="6 7" key="1">
    <citation type="submission" date="2014-06" db="EMBL/GenBank/DDBJ databases">
        <title>Draft genome sequence of Paenibacillus sp. MSt1.</title>
        <authorList>
            <person name="Aw Y.K."/>
            <person name="Ong K.S."/>
            <person name="Gan H.M."/>
            <person name="Lee S.M."/>
        </authorList>
    </citation>
    <scope>NUCLEOTIDE SEQUENCE [LARGE SCALE GENOMIC DNA]</scope>
    <source>
        <strain evidence="6 7">MSt1</strain>
    </source>
</reference>
<dbReference type="PANTHER" id="PTHR43335:SF4">
    <property type="entry name" value="ABC TRANSPORTER, ATP-BINDING PROTEIN"/>
    <property type="match status" value="1"/>
</dbReference>
<dbReference type="InterPro" id="IPR003439">
    <property type="entry name" value="ABC_transporter-like_ATP-bd"/>
</dbReference>
<dbReference type="SMART" id="SM00382">
    <property type="entry name" value="AAA"/>
    <property type="match status" value="1"/>
</dbReference>
<keyword evidence="2" id="KW-0813">Transport</keyword>
<dbReference type="eggNOG" id="COG1131">
    <property type="taxonomic scope" value="Bacteria"/>
</dbReference>
<dbReference type="PROSITE" id="PS00211">
    <property type="entry name" value="ABC_TRANSPORTER_1"/>
    <property type="match status" value="1"/>
</dbReference>
<protein>
    <submittedName>
        <fullName evidence="6">Bacitracin ABC transporter ATP-binding protein</fullName>
    </submittedName>
</protein>
<keyword evidence="7" id="KW-1185">Reference proteome</keyword>